<comment type="caution">
    <text evidence="3">The sequence shown here is derived from an EMBL/GenBank/DDBJ whole genome shotgun (WGS) entry which is preliminary data.</text>
</comment>
<feature type="compositionally biased region" description="Polar residues" evidence="1">
    <location>
        <begin position="82"/>
        <end position="124"/>
    </location>
</feature>
<proteinExistence type="predicted"/>
<evidence type="ECO:0000313" key="3">
    <source>
        <dbReference type="EMBL" id="KAK2155666.1"/>
    </source>
</evidence>
<feature type="compositionally biased region" description="Basic residues" evidence="1">
    <location>
        <begin position="332"/>
        <end position="342"/>
    </location>
</feature>
<reference evidence="3" key="1">
    <citation type="journal article" date="2023" name="Mol. Biol. Evol.">
        <title>Third-Generation Sequencing Reveals the Adaptive Role of the Epigenome in Three Deep-Sea Polychaetes.</title>
        <authorList>
            <person name="Perez M."/>
            <person name="Aroh O."/>
            <person name="Sun Y."/>
            <person name="Lan Y."/>
            <person name="Juniper S.K."/>
            <person name="Young C.R."/>
            <person name="Angers B."/>
            <person name="Qian P.Y."/>
        </authorList>
    </citation>
    <scope>NUCLEOTIDE SEQUENCE</scope>
    <source>
        <strain evidence="3">P08H-3</strain>
    </source>
</reference>
<dbReference type="InterPro" id="IPR000938">
    <property type="entry name" value="CAP-Gly_domain"/>
</dbReference>
<dbReference type="AlphaFoldDB" id="A0AAD9N5E8"/>
<feature type="compositionally biased region" description="Basic and acidic residues" evidence="1">
    <location>
        <begin position="318"/>
        <end position="328"/>
    </location>
</feature>
<dbReference type="InterPro" id="IPR036859">
    <property type="entry name" value="CAP-Gly_dom_sf"/>
</dbReference>
<dbReference type="SUPFAM" id="SSF74924">
    <property type="entry name" value="Cap-Gly domain"/>
    <property type="match status" value="1"/>
</dbReference>
<evidence type="ECO:0000313" key="4">
    <source>
        <dbReference type="Proteomes" id="UP001208570"/>
    </source>
</evidence>
<feature type="region of interest" description="Disordered" evidence="1">
    <location>
        <begin position="318"/>
        <end position="342"/>
    </location>
</feature>
<organism evidence="3 4">
    <name type="scientific">Paralvinella palmiformis</name>
    <dbReference type="NCBI Taxonomy" id="53620"/>
    <lineage>
        <taxon>Eukaryota</taxon>
        <taxon>Metazoa</taxon>
        <taxon>Spiralia</taxon>
        <taxon>Lophotrochozoa</taxon>
        <taxon>Annelida</taxon>
        <taxon>Polychaeta</taxon>
        <taxon>Sedentaria</taxon>
        <taxon>Canalipalpata</taxon>
        <taxon>Terebellida</taxon>
        <taxon>Terebelliformia</taxon>
        <taxon>Alvinellidae</taxon>
        <taxon>Paralvinella</taxon>
    </lineage>
</organism>
<gene>
    <name evidence="3" type="ORF">LSH36_234g03029</name>
</gene>
<evidence type="ECO:0000259" key="2">
    <source>
        <dbReference type="PROSITE" id="PS50245"/>
    </source>
</evidence>
<dbReference type="SMART" id="SM01052">
    <property type="entry name" value="CAP_GLY"/>
    <property type="match status" value="1"/>
</dbReference>
<evidence type="ECO:0000256" key="1">
    <source>
        <dbReference type="SAM" id="MobiDB-lite"/>
    </source>
</evidence>
<dbReference type="Proteomes" id="UP001208570">
    <property type="component" value="Unassembled WGS sequence"/>
</dbReference>
<name>A0AAD9N5E8_9ANNE</name>
<feature type="region of interest" description="Disordered" evidence="1">
    <location>
        <begin position="69"/>
        <end position="184"/>
    </location>
</feature>
<protein>
    <recommendedName>
        <fullName evidence="2">CAP-Gly domain-containing protein</fullName>
    </recommendedName>
</protein>
<accession>A0AAD9N5E8</accession>
<dbReference type="Gene3D" id="2.30.30.190">
    <property type="entry name" value="CAP Gly-rich-like domain"/>
    <property type="match status" value="1"/>
</dbReference>
<keyword evidence="4" id="KW-1185">Reference proteome</keyword>
<feature type="compositionally biased region" description="Low complexity" evidence="1">
    <location>
        <begin position="175"/>
        <end position="184"/>
    </location>
</feature>
<dbReference type="Pfam" id="PF01302">
    <property type="entry name" value="CAP_GLY"/>
    <property type="match status" value="1"/>
</dbReference>
<dbReference type="EMBL" id="JAODUP010000234">
    <property type="protein sequence ID" value="KAK2155666.1"/>
    <property type="molecule type" value="Genomic_DNA"/>
</dbReference>
<dbReference type="PROSITE" id="PS50245">
    <property type="entry name" value="CAP_GLY_2"/>
    <property type="match status" value="1"/>
</dbReference>
<sequence length="342" mass="38905">MKDEVLIISSENKTLKRLLAAKDIILREKILTIQNLQNALKDHVTPLQFRNIMRSVELQGNDLTESLQTRRRYSDTAPGRSLETNSTNHAITNHQSPDQRSSNRTRLLNTILKENNSRMDTSAPQRPKTAIVKPRMYQNSFSNFRSDSPTSSDVTSTTSDVSSGLRRTQSMRGPSISGSRSTVTSSSIDCIHPWTVKRGDNRANYCNGGSDEYQHKVAWSDRHARNMESLELGNRIVYEVVPKKGEQQSKDYNTGVVKYVGLLDNERDPMKIYVGIKLDEPDGDTDGLYKGKRYFRVSGRHGKFIRIERIRSIFDKQTGEFKSTEDGTRSSQSHHSRQHKAQ</sequence>
<feature type="compositionally biased region" description="Low complexity" evidence="1">
    <location>
        <begin position="146"/>
        <end position="163"/>
    </location>
</feature>
<feature type="domain" description="CAP-Gly" evidence="2">
    <location>
        <begin position="272"/>
        <end position="306"/>
    </location>
</feature>